<dbReference type="SUPFAM" id="SSF53850">
    <property type="entry name" value="Periplasmic binding protein-like II"/>
    <property type="match status" value="1"/>
</dbReference>
<dbReference type="InterPro" id="IPR001638">
    <property type="entry name" value="Solute-binding_3/MltF_N"/>
</dbReference>
<evidence type="ECO:0000259" key="3">
    <source>
        <dbReference type="SMART" id="SM00062"/>
    </source>
</evidence>
<proteinExistence type="predicted"/>
<gene>
    <name evidence="4" type="ORF">EDC26_11263</name>
</gene>
<protein>
    <submittedName>
        <fullName evidence="4">Amino acid ABC transporter substrate-binding protein (PAAT family)</fullName>
    </submittedName>
</protein>
<sequence length="265" mass="28407">MKMKKGALLGVLLGAVMLAAGAVANAQSVNDIVKRGNVQIGVNSGAPPFSFVDAKGAVQGYDVDVANLFAKYLGVPAKITAYTTPARIPALEAGKVDLVIATLSPTPERAKVVMFTMPYSTFELVVVGPKGSKIKSLADLVGKKVAVARGTPQEVALTRAAPKGTVYSRFDDDLTAAQSLISHQADAVAIPETIFKELKKARPDADIEVKFPFFNQYMSIAVRRDAFELRQWLNTTLSYVKQNGELDDIAVKWTGHKLPAGMPVF</sequence>
<dbReference type="Proteomes" id="UP000295525">
    <property type="component" value="Unassembled WGS sequence"/>
</dbReference>
<evidence type="ECO:0000313" key="5">
    <source>
        <dbReference type="Proteomes" id="UP000295525"/>
    </source>
</evidence>
<comment type="caution">
    <text evidence="4">The sequence shown here is derived from an EMBL/GenBank/DDBJ whole genome shotgun (WGS) entry which is preliminary data.</text>
</comment>
<dbReference type="PANTHER" id="PTHR35936:SF17">
    <property type="entry name" value="ARGININE-BINDING EXTRACELLULAR PROTEIN ARTP"/>
    <property type="match status" value="1"/>
</dbReference>
<dbReference type="SMART" id="SM00062">
    <property type="entry name" value="PBPb"/>
    <property type="match status" value="1"/>
</dbReference>
<dbReference type="PANTHER" id="PTHR35936">
    <property type="entry name" value="MEMBRANE-BOUND LYTIC MUREIN TRANSGLYCOSYLASE F"/>
    <property type="match status" value="1"/>
</dbReference>
<dbReference type="RefSeq" id="WP_132583856.1">
    <property type="nucleotide sequence ID" value="NZ_SMAJ01000012.1"/>
</dbReference>
<evidence type="ECO:0000256" key="1">
    <source>
        <dbReference type="ARBA" id="ARBA00022729"/>
    </source>
</evidence>
<feature type="chain" id="PRO_5020251674" evidence="2">
    <location>
        <begin position="27"/>
        <end position="265"/>
    </location>
</feature>
<evidence type="ECO:0000313" key="4">
    <source>
        <dbReference type="EMBL" id="TCT04470.1"/>
    </source>
</evidence>
<accession>A0A4R3LV28</accession>
<dbReference type="Gene3D" id="3.40.190.10">
    <property type="entry name" value="Periplasmic binding protein-like II"/>
    <property type="match status" value="2"/>
</dbReference>
<feature type="domain" description="Solute-binding protein family 3/N-terminal" evidence="3">
    <location>
        <begin position="37"/>
        <end position="257"/>
    </location>
</feature>
<keyword evidence="5" id="KW-1185">Reference proteome</keyword>
<dbReference type="OrthoDB" id="9768183at2"/>
<reference evidence="4 5" key="1">
    <citation type="submission" date="2019-03" db="EMBL/GenBank/DDBJ databases">
        <title>Genomic Encyclopedia of Type Strains, Phase IV (KMG-IV): sequencing the most valuable type-strain genomes for metagenomic binning, comparative biology and taxonomic classification.</title>
        <authorList>
            <person name="Goeker M."/>
        </authorList>
    </citation>
    <scope>NUCLEOTIDE SEQUENCE [LARGE SCALE GENOMIC DNA]</scope>
    <source>
        <strain evidence="4 5">DSM 24591</strain>
    </source>
</reference>
<dbReference type="Pfam" id="PF00497">
    <property type="entry name" value="SBP_bac_3"/>
    <property type="match status" value="1"/>
</dbReference>
<dbReference type="EMBL" id="SMAJ01000012">
    <property type="protein sequence ID" value="TCT04470.1"/>
    <property type="molecule type" value="Genomic_DNA"/>
</dbReference>
<evidence type="ECO:0000256" key="2">
    <source>
        <dbReference type="SAM" id="SignalP"/>
    </source>
</evidence>
<organism evidence="4 5">
    <name type="scientific">Paralcaligenes ureilyticus</name>
    <dbReference type="NCBI Taxonomy" id="627131"/>
    <lineage>
        <taxon>Bacteria</taxon>
        <taxon>Pseudomonadati</taxon>
        <taxon>Pseudomonadota</taxon>
        <taxon>Betaproteobacteria</taxon>
        <taxon>Burkholderiales</taxon>
        <taxon>Alcaligenaceae</taxon>
        <taxon>Paralcaligenes</taxon>
    </lineage>
</organism>
<name>A0A4R3LV28_9BURK</name>
<keyword evidence="1 2" id="KW-0732">Signal</keyword>
<feature type="signal peptide" evidence="2">
    <location>
        <begin position="1"/>
        <end position="26"/>
    </location>
</feature>
<dbReference type="AlphaFoldDB" id="A0A4R3LV28"/>